<evidence type="ECO:0000259" key="12">
    <source>
        <dbReference type="Pfam" id="PF06832"/>
    </source>
</evidence>
<dbReference type="PANTHER" id="PTHR32282:SF15">
    <property type="entry name" value="PENICILLIN-BINDING PROTEIN 1C"/>
    <property type="match status" value="1"/>
</dbReference>
<evidence type="ECO:0000259" key="10">
    <source>
        <dbReference type="Pfam" id="PF00905"/>
    </source>
</evidence>
<name>A0A081BUT2_VECG1</name>
<evidence type="ECO:0000256" key="1">
    <source>
        <dbReference type="ARBA" id="ARBA00022645"/>
    </source>
</evidence>
<evidence type="ECO:0000313" key="13">
    <source>
        <dbReference type="EMBL" id="GAK56087.1"/>
    </source>
</evidence>
<dbReference type="HOGENOM" id="CLU_006354_7_2_0"/>
<evidence type="ECO:0000256" key="2">
    <source>
        <dbReference type="ARBA" id="ARBA00022670"/>
    </source>
</evidence>
<dbReference type="InterPro" id="IPR050396">
    <property type="entry name" value="Glycosyltr_51/Transpeptidase"/>
</dbReference>
<evidence type="ECO:0000256" key="3">
    <source>
        <dbReference type="ARBA" id="ARBA00022676"/>
    </source>
</evidence>
<keyword evidence="14" id="KW-1185">Reference proteome</keyword>
<proteinExistence type="predicted"/>
<dbReference type="eggNOG" id="COG4953">
    <property type="taxonomic scope" value="Bacteria"/>
</dbReference>
<evidence type="ECO:0000256" key="9">
    <source>
        <dbReference type="SAM" id="Phobius"/>
    </source>
</evidence>
<dbReference type="EMBL" id="DF820464">
    <property type="protein sequence ID" value="GAK56087.1"/>
    <property type="molecule type" value="Genomic_DNA"/>
</dbReference>
<dbReference type="Gene3D" id="3.40.710.10">
    <property type="entry name" value="DD-peptidase/beta-lactamase superfamily"/>
    <property type="match status" value="1"/>
</dbReference>
<dbReference type="NCBIfam" id="TIGR02073">
    <property type="entry name" value="PBP_1c"/>
    <property type="match status" value="1"/>
</dbReference>
<dbReference type="InterPro" id="IPR036950">
    <property type="entry name" value="PBP_transglycosylase"/>
</dbReference>
<dbReference type="Pfam" id="PF00905">
    <property type="entry name" value="Transpeptidase"/>
    <property type="match status" value="1"/>
</dbReference>
<evidence type="ECO:0000256" key="4">
    <source>
        <dbReference type="ARBA" id="ARBA00022679"/>
    </source>
</evidence>
<dbReference type="GO" id="GO:0008955">
    <property type="term" value="F:peptidoglycan glycosyltransferase activity"/>
    <property type="evidence" value="ECO:0007669"/>
    <property type="project" value="UniProtKB-EC"/>
</dbReference>
<dbReference type="GO" id="GO:0006508">
    <property type="term" value="P:proteolysis"/>
    <property type="evidence" value="ECO:0007669"/>
    <property type="project" value="UniProtKB-KW"/>
</dbReference>
<protein>
    <recommendedName>
        <fullName evidence="7">peptidoglycan glycosyltransferase</fullName>
        <ecNumber evidence="7">2.4.99.28</ecNumber>
    </recommendedName>
</protein>
<gene>
    <name evidence="13" type="ORF">U27_03049</name>
</gene>
<dbReference type="Pfam" id="PF06832">
    <property type="entry name" value="BiPBP_C"/>
    <property type="match status" value="1"/>
</dbReference>
<organism evidence="13">
    <name type="scientific">Vecturithrix granuli</name>
    <dbReference type="NCBI Taxonomy" id="1499967"/>
    <lineage>
        <taxon>Bacteria</taxon>
        <taxon>Candidatus Moduliflexota</taxon>
        <taxon>Candidatus Vecturitrichia</taxon>
        <taxon>Candidatus Vecturitrichales</taxon>
        <taxon>Candidatus Vecturitrichaceae</taxon>
        <taxon>Candidatus Vecturithrix</taxon>
    </lineage>
</organism>
<sequence>MWIVKKKYWLYFGLIGIALLFCVLGGIFWHISLPALLFDEPISTVILDREGKLLGASIAADEQWRFPPNMQIPDKLRKAVLCYEDKRFFLHPGVDPLAVLRAFWQNLCAGRVVSGASTLTMQVIRLARHGQPRTFKEKLFEAVLACKLEWTLSKQEILSLYLSYAPFGGNVVGVEAASWRYFGRSPEQLTWAESAMLAVLPNSPALIHPGRNRDALLQKRNGLLDRLQREGRLDALSCDLAKQETLPPAPYPIPLLAPHLLARVRAKSNVPTASIQELLQGRARIRTTLTKELQMRASEVLQRHQKTLAGNGIHNAAALIVEVQTGDVAVYIGNTGAFEQHEHGNQVDIIPAPRSTGSILKPFLFAAMLQAGELLPSQLIPDIPTRIGSFAPQNYSRSYQGAVTAYMALAQSLNVPAVRLLRSYSVDRFQAALKSFGMTTLSRPAQEYGLTLILGGAEASLWDLTGIYASMARCLNNYRSDHPDIAAFFPPHYLPAAANSPVTRQNPLNAPAIWFTFQAMLDVLRPDLEGAWELFSSSRRIAWKTGTSYGYRDAWAIGVTPRYAVGVWVGNADGEGRAGLTGLEAAAPILFDLYDLLDGYEWFTPPEADLVEIEVCSHSGYRAGPYCQQTRSIRAPRAGLQTRSCPYCQLIHTDAAQTWRVHSGCERIAAMHTISWFVLPPAMEWFYKQRQPGYLPLPPYRSDCLESGASAETSVMTLISPDQAAHVYVPLELSGQRGRIVFEVAHRQPPTTIYWHLDQEYLGETKDLHQMALAPAPGKHTLTLIDENGEFLERPFTVLSR</sequence>
<dbReference type="Proteomes" id="UP000030661">
    <property type="component" value="Unassembled WGS sequence"/>
</dbReference>
<dbReference type="Pfam" id="PF00912">
    <property type="entry name" value="Transgly"/>
    <property type="match status" value="1"/>
</dbReference>
<reference evidence="13" key="1">
    <citation type="journal article" date="2015" name="PeerJ">
        <title>First genomic representation of candidate bacterial phylum KSB3 points to enhanced environmental sensing as a trigger of wastewater bulking.</title>
        <authorList>
            <person name="Sekiguchi Y."/>
            <person name="Ohashi A."/>
            <person name="Parks D.H."/>
            <person name="Yamauchi T."/>
            <person name="Tyson G.W."/>
            <person name="Hugenholtz P."/>
        </authorList>
    </citation>
    <scope>NUCLEOTIDE SEQUENCE [LARGE SCALE GENOMIC DNA]</scope>
</reference>
<keyword evidence="3" id="KW-0328">Glycosyltransferase</keyword>
<evidence type="ECO:0000256" key="6">
    <source>
        <dbReference type="ARBA" id="ARBA00023268"/>
    </source>
</evidence>
<dbReference type="GO" id="GO:0008658">
    <property type="term" value="F:penicillin binding"/>
    <property type="evidence" value="ECO:0007669"/>
    <property type="project" value="InterPro"/>
</dbReference>
<dbReference type="InterPro" id="IPR009647">
    <property type="entry name" value="PBP_C"/>
</dbReference>
<keyword evidence="5" id="KW-0378">Hydrolase</keyword>
<dbReference type="SUPFAM" id="SSF53955">
    <property type="entry name" value="Lysozyme-like"/>
    <property type="match status" value="1"/>
</dbReference>
<keyword evidence="4" id="KW-0808">Transferase</keyword>
<comment type="catalytic activity">
    <reaction evidence="8">
        <text>[GlcNAc-(1-&gt;4)-Mur2Ac(oyl-L-Ala-gamma-D-Glu-L-Lys-D-Ala-D-Ala)](n)-di-trans,octa-cis-undecaprenyl diphosphate + beta-D-GlcNAc-(1-&gt;4)-Mur2Ac(oyl-L-Ala-gamma-D-Glu-L-Lys-D-Ala-D-Ala)-di-trans,octa-cis-undecaprenyl diphosphate = [GlcNAc-(1-&gt;4)-Mur2Ac(oyl-L-Ala-gamma-D-Glu-L-Lys-D-Ala-D-Ala)](n+1)-di-trans,octa-cis-undecaprenyl diphosphate + di-trans,octa-cis-undecaprenyl diphosphate + H(+)</text>
        <dbReference type="Rhea" id="RHEA:23708"/>
        <dbReference type="Rhea" id="RHEA-COMP:9602"/>
        <dbReference type="Rhea" id="RHEA-COMP:9603"/>
        <dbReference type="ChEBI" id="CHEBI:15378"/>
        <dbReference type="ChEBI" id="CHEBI:58405"/>
        <dbReference type="ChEBI" id="CHEBI:60033"/>
        <dbReference type="ChEBI" id="CHEBI:78435"/>
        <dbReference type="EC" id="2.4.99.28"/>
    </reaction>
</comment>
<keyword evidence="2" id="KW-0645">Protease</keyword>
<feature type="transmembrane region" description="Helical" evidence="9">
    <location>
        <begin position="9"/>
        <end position="31"/>
    </location>
</feature>
<evidence type="ECO:0000256" key="5">
    <source>
        <dbReference type="ARBA" id="ARBA00022801"/>
    </source>
</evidence>
<dbReference type="AlphaFoldDB" id="A0A081BUT2"/>
<dbReference type="GO" id="GO:0030288">
    <property type="term" value="C:outer membrane-bounded periplasmic space"/>
    <property type="evidence" value="ECO:0007669"/>
    <property type="project" value="TreeGrafter"/>
</dbReference>
<keyword evidence="9" id="KW-0812">Transmembrane</keyword>
<dbReference type="InterPro" id="IPR011815">
    <property type="entry name" value="PBP_1c"/>
</dbReference>
<feature type="domain" description="Penicillin-binding C-terminal" evidence="12">
    <location>
        <begin position="709"/>
        <end position="791"/>
    </location>
</feature>
<keyword evidence="6" id="KW-0511">Multifunctional enzyme</keyword>
<evidence type="ECO:0000256" key="8">
    <source>
        <dbReference type="ARBA" id="ARBA00049902"/>
    </source>
</evidence>
<dbReference type="GO" id="GO:0009252">
    <property type="term" value="P:peptidoglycan biosynthetic process"/>
    <property type="evidence" value="ECO:0007669"/>
    <property type="project" value="InterPro"/>
</dbReference>
<dbReference type="Gene3D" id="1.10.3810.10">
    <property type="entry name" value="Biosynthetic peptidoglycan transglycosylase-like"/>
    <property type="match status" value="1"/>
</dbReference>
<dbReference type="InterPro" id="IPR001264">
    <property type="entry name" value="Glyco_trans_51"/>
</dbReference>
<keyword evidence="1" id="KW-0121">Carboxypeptidase</keyword>
<dbReference type="STRING" id="1499967.U27_03049"/>
<keyword evidence="9" id="KW-0472">Membrane</keyword>
<dbReference type="InterPro" id="IPR023346">
    <property type="entry name" value="Lysozyme-like_dom_sf"/>
</dbReference>
<accession>A0A081BUT2</accession>
<dbReference type="PANTHER" id="PTHR32282">
    <property type="entry name" value="BINDING PROTEIN TRANSPEPTIDASE, PUTATIVE-RELATED"/>
    <property type="match status" value="1"/>
</dbReference>
<evidence type="ECO:0000259" key="11">
    <source>
        <dbReference type="Pfam" id="PF00912"/>
    </source>
</evidence>
<evidence type="ECO:0000256" key="7">
    <source>
        <dbReference type="ARBA" id="ARBA00044770"/>
    </source>
</evidence>
<dbReference type="GO" id="GO:0004180">
    <property type="term" value="F:carboxypeptidase activity"/>
    <property type="evidence" value="ECO:0007669"/>
    <property type="project" value="UniProtKB-KW"/>
</dbReference>
<feature type="domain" description="Glycosyl transferase family 51" evidence="11">
    <location>
        <begin position="61"/>
        <end position="227"/>
    </location>
</feature>
<dbReference type="SUPFAM" id="SSF56601">
    <property type="entry name" value="beta-lactamase/transpeptidase-like"/>
    <property type="match status" value="1"/>
</dbReference>
<dbReference type="InterPro" id="IPR001460">
    <property type="entry name" value="PCN-bd_Tpept"/>
</dbReference>
<keyword evidence="9" id="KW-1133">Transmembrane helix</keyword>
<feature type="domain" description="Penicillin-binding protein transpeptidase" evidence="10">
    <location>
        <begin position="317"/>
        <end position="589"/>
    </location>
</feature>
<evidence type="ECO:0000313" key="14">
    <source>
        <dbReference type="Proteomes" id="UP000030661"/>
    </source>
</evidence>
<dbReference type="InterPro" id="IPR012338">
    <property type="entry name" value="Beta-lactam/transpept-like"/>
</dbReference>
<dbReference type="EC" id="2.4.99.28" evidence="7"/>